<dbReference type="GO" id="GO:0006508">
    <property type="term" value="P:proteolysis"/>
    <property type="evidence" value="ECO:0007669"/>
    <property type="project" value="UniProtKB-KW"/>
</dbReference>
<protein>
    <submittedName>
        <fullName evidence="10">S8 family peptidase</fullName>
    </submittedName>
</protein>
<dbReference type="InterPro" id="IPR010259">
    <property type="entry name" value="S8pro/Inhibitor_I9"/>
</dbReference>
<dbReference type="PANTHER" id="PTHR43806:SF11">
    <property type="entry name" value="CEREVISIN-RELATED"/>
    <property type="match status" value="1"/>
</dbReference>
<dbReference type="InterPro" id="IPR023827">
    <property type="entry name" value="Peptidase_S8_Asp-AS"/>
</dbReference>
<feature type="active site" description="Charge relay system" evidence="5 6">
    <location>
        <position position="197"/>
    </location>
</feature>
<dbReference type="RefSeq" id="WP_120674818.1">
    <property type="nucleotide sequence ID" value="NZ_RBAL01000001.1"/>
</dbReference>
<dbReference type="PROSITE" id="PS00136">
    <property type="entry name" value="SUBTILASE_ASP"/>
    <property type="match status" value="1"/>
</dbReference>
<dbReference type="Pfam" id="PF05922">
    <property type="entry name" value="Inhibitor_I9"/>
    <property type="match status" value="1"/>
</dbReference>
<sequence length="525" mass="53508">MAVMRTPGRVGTGAAVAAATLLGLGLGAAVPAVAQADDGARGVIAGAGSADAIDGSYIVILKDSAFSATSQRAETLADSHDAKVTTVYRHALNGFAAEMSEADALELAADPAVQEVVQNETVHVAETQTDPPSWGEDRIDQPDLPLDDSFTYPDSAGAGVTAYVVDTGVRYTHEEFGGRAVFGFDAFGGDGSDGYGHGTHVAATLAGETYGLAKEADIVSVRVLDETGSGTIDEVVAGVDFVAGDVHGPAVANLSLGGGANDALDEAVRNAIDAGVVFAVAAGNDYGDDAAGTSPARVEEAITVGASDETDARSYFSNVGSVVDLFAPGSEITSAWNTSDTASDTISGTSMATPHVAGAAALYLADHPDATPAEVQDHLVDSAVYYRLTDIPADTVNALLHIGGEGGAPELPDGPRFTSSGTVPINDYETSESTIDVSDVGVLDGLFQVEVDITHTYIGDLTVELRAPDGTTRVLQDQSGGSTDDLNAVYTLNGSGLDADGTWTLSVTDNAGADEGRLNSWALQF</sequence>
<dbReference type="InterPro" id="IPR034193">
    <property type="entry name" value="PCSK9_ProteinaseK-like"/>
</dbReference>
<feature type="active site" description="Charge relay system" evidence="5 6">
    <location>
        <position position="350"/>
    </location>
</feature>
<dbReference type="SUPFAM" id="SSF54897">
    <property type="entry name" value="Protease propeptides/inhibitors"/>
    <property type="match status" value="1"/>
</dbReference>
<dbReference type="Gene3D" id="3.30.70.80">
    <property type="entry name" value="Peptidase S8 propeptide/proteinase inhibitor I9"/>
    <property type="match status" value="1"/>
</dbReference>
<keyword evidence="4 6" id="KW-0720">Serine protease</keyword>
<dbReference type="InterPro" id="IPR050131">
    <property type="entry name" value="Peptidase_S8_subtilisin-like"/>
</dbReference>
<name>A0A3A9ZFF5_9ACTN</name>
<dbReference type="AlphaFoldDB" id="A0A3A9ZFF5"/>
<dbReference type="Proteomes" id="UP000272474">
    <property type="component" value="Unassembled WGS sequence"/>
</dbReference>
<evidence type="ECO:0000256" key="4">
    <source>
        <dbReference type="ARBA" id="ARBA00022825"/>
    </source>
</evidence>
<keyword evidence="8" id="KW-0732">Signal</keyword>
<evidence type="ECO:0000256" key="8">
    <source>
        <dbReference type="SAM" id="SignalP"/>
    </source>
</evidence>
<dbReference type="GO" id="GO:0004252">
    <property type="term" value="F:serine-type endopeptidase activity"/>
    <property type="evidence" value="ECO:0007669"/>
    <property type="project" value="UniProtKB-UniRule"/>
</dbReference>
<comment type="similarity">
    <text evidence="1 6 7">Belongs to the peptidase S8 family.</text>
</comment>
<dbReference type="Pfam" id="PF01483">
    <property type="entry name" value="P_proprotein"/>
    <property type="match status" value="1"/>
</dbReference>
<dbReference type="EMBL" id="RBAL01000001">
    <property type="protein sequence ID" value="RKN47043.1"/>
    <property type="molecule type" value="Genomic_DNA"/>
</dbReference>
<comment type="caution">
    <text evidence="10">The sequence shown here is derived from an EMBL/GenBank/DDBJ whole genome shotgun (WGS) entry which is preliminary data.</text>
</comment>
<proteinExistence type="inferred from homology"/>
<dbReference type="SUPFAM" id="SSF49785">
    <property type="entry name" value="Galactose-binding domain-like"/>
    <property type="match status" value="1"/>
</dbReference>
<dbReference type="PROSITE" id="PS51892">
    <property type="entry name" value="SUBTILASE"/>
    <property type="match status" value="1"/>
</dbReference>
<dbReference type="FunFam" id="3.40.50.200:FF:000014">
    <property type="entry name" value="Proteinase K"/>
    <property type="match status" value="1"/>
</dbReference>
<dbReference type="Gene3D" id="3.40.50.200">
    <property type="entry name" value="Peptidase S8/S53 domain"/>
    <property type="match status" value="1"/>
</dbReference>
<dbReference type="InterPro" id="IPR002884">
    <property type="entry name" value="P_dom"/>
</dbReference>
<feature type="domain" description="P/Homo B" evidence="9">
    <location>
        <begin position="407"/>
        <end position="525"/>
    </location>
</feature>
<evidence type="ECO:0000256" key="1">
    <source>
        <dbReference type="ARBA" id="ARBA00011073"/>
    </source>
</evidence>
<feature type="active site" description="Charge relay system" evidence="5 6">
    <location>
        <position position="166"/>
    </location>
</feature>
<dbReference type="InterPro" id="IPR008979">
    <property type="entry name" value="Galactose-bd-like_sf"/>
</dbReference>
<evidence type="ECO:0000256" key="5">
    <source>
        <dbReference type="PIRSR" id="PIRSR615500-1"/>
    </source>
</evidence>
<dbReference type="InterPro" id="IPR037045">
    <property type="entry name" value="S8pro/Inhibitor_I9_sf"/>
</dbReference>
<dbReference type="InterPro" id="IPR000209">
    <property type="entry name" value="Peptidase_S8/S53_dom"/>
</dbReference>
<feature type="signal peptide" evidence="8">
    <location>
        <begin position="1"/>
        <end position="36"/>
    </location>
</feature>
<evidence type="ECO:0000256" key="6">
    <source>
        <dbReference type="PROSITE-ProRule" id="PRU01240"/>
    </source>
</evidence>
<keyword evidence="2 6" id="KW-0645">Protease</keyword>
<dbReference type="InterPro" id="IPR036852">
    <property type="entry name" value="Peptidase_S8/S53_dom_sf"/>
</dbReference>
<feature type="chain" id="PRO_5017388115" evidence="8">
    <location>
        <begin position="37"/>
        <end position="525"/>
    </location>
</feature>
<evidence type="ECO:0000256" key="3">
    <source>
        <dbReference type="ARBA" id="ARBA00022801"/>
    </source>
</evidence>
<dbReference type="PROSITE" id="PS00138">
    <property type="entry name" value="SUBTILASE_SER"/>
    <property type="match status" value="1"/>
</dbReference>
<dbReference type="CDD" id="cd04077">
    <property type="entry name" value="Peptidases_S8_PCSK9_ProteinaseK_like"/>
    <property type="match status" value="1"/>
</dbReference>
<dbReference type="Gene3D" id="2.60.120.260">
    <property type="entry name" value="Galactose-binding domain-like"/>
    <property type="match status" value="1"/>
</dbReference>
<evidence type="ECO:0000259" key="9">
    <source>
        <dbReference type="PROSITE" id="PS51829"/>
    </source>
</evidence>
<dbReference type="PROSITE" id="PS51829">
    <property type="entry name" value="P_HOMO_B"/>
    <property type="match status" value="1"/>
</dbReference>
<evidence type="ECO:0000256" key="7">
    <source>
        <dbReference type="RuleBase" id="RU003355"/>
    </source>
</evidence>
<dbReference type="OrthoDB" id="9798386at2"/>
<keyword evidence="3 6" id="KW-0378">Hydrolase</keyword>
<reference evidence="10 11" key="1">
    <citation type="journal article" date="2014" name="Int. J. Syst. Evol. Microbiol.">
        <title>Streptomyces hoynatensis sp. nov., isolated from deep marine sediment.</title>
        <authorList>
            <person name="Veyisoglu A."/>
            <person name="Sahin N."/>
        </authorList>
    </citation>
    <scope>NUCLEOTIDE SEQUENCE [LARGE SCALE GENOMIC DNA]</scope>
    <source>
        <strain evidence="10 11">KCTC 29097</strain>
    </source>
</reference>
<dbReference type="InterPro" id="IPR023828">
    <property type="entry name" value="Peptidase_S8_Ser-AS"/>
</dbReference>
<dbReference type="Pfam" id="PF00082">
    <property type="entry name" value="Peptidase_S8"/>
    <property type="match status" value="1"/>
</dbReference>
<organism evidence="10 11">
    <name type="scientific">Streptomyces hoynatensis</name>
    <dbReference type="NCBI Taxonomy" id="1141874"/>
    <lineage>
        <taxon>Bacteria</taxon>
        <taxon>Bacillati</taxon>
        <taxon>Actinomycetota</taxon>
        <taxon>Actinomycetes</taxon>
        <taxon>Kitasatosporales</taxon>
        <taxon>Streptomycetaceae</taxon>
        <taxon>Streptomyces</taxon>
    </lineage>
</organism>
<evidence type="ECO:0000313" key="10">
    <source>
        <dbReference type="EMBL" id="RKN47043.1"/>
    </source>
</evidence>
<dbReference type="SUPFAM" id="SSF52743">
    <property type="entry name" value="Subtilisin-like"/>
    <property type="match status" value="1"/>
</dbReference>
<dbReference type="PANTHER" id="PTHR43806">
    <property type="entry name" value="PEPTIDASE S8"/>
    <property type="match status" value="1"/>
</dbReference>
<dbReference type="InterPro" id="IPR015500">
    <property type="entry name" value="Peptidase_S8_subtilisin-rel"/>
</dbReference>
<evidence type="ECO:0000256" key="2">
    <source>
        <dbReference type="ARBA" id="ARBA00022670"/>
    </source>
</evidence>
<dbReference type="GO" id="GO:0005615">
    <property type="term" value="C:extracellular space"/>
    <property type="evidence" value="ECO:0007669"/>
    <property type="project" value="TreeGrafter"/>
</dbReference>
<evidence type="ECO:0000313" key="11">
    <source>
        <dbReference type="Proteomes" id="UP000272474"/>
    </source>
</evidence>
<accession>A0A3A9ZFF5</accession>
<keyword evidence="11" id="KW-1185">Reference proteome</keyword>
<dbReference type="PRINTS" id="PR00723">
    <property type="entry name" value="SUBTILISIN"/>
</dbReference>
<gene>
    <name evidence="10" type="ORF">D7294_02345</name>
</gene>